<sequence length="575" mass="66426">MLNTRSPLGRLASLKSPGIGSLQVRRPIARRGVRYSSHGASSAPTKSRRKLWIGLGVGSVAFTGLYFGSESFRTPVRHGYFAFQRIATVTVACTRCFSHYRKALNGKYDTKEEYRQALSECHKTCADITRKAIERNGGVFIKLGQHIGALTYLFPDEWTRAMIPLQDRCPESSLEDIQQMFLDDTGMTIDQYFDSFDPTPLGTASLAQVHRATLKGTKQEVAVKVQHPSLQEFVPLDVLMTKTVFNLIDYFFKDYPLTWLSEELQNSIFIELDFREEAKNAQKTQKYFRNFYGQTALRVPDVIWDQRRILVMEFLQGARLDDLDYLDRHNIHRDDVSACLSHIFNNMIFTPGVGLHCDPHPGNLAIVHKPKKTKNQKHNFEIILYDHGLYRDVPTDIRRAYSHFWLALIDKDEAKMRKYAYDFAGITDDQFRLFAAAITGRDFENATNVETRRSRDEILNMTGAISEDGLLSDIMVLLHSVPRIVLLILKTNDLTRLLDEKLNNPLGPLRTFLIMATYCARTVYDEGREFISHKYNSRWTLGRFVEEFVIWWAYFRRQSQLLVYDTGMSIRRYLN</sequence>
<name>A0A060TCS5_BLAAD</name>
<feature type="domain" description="ABC1 atypical kinase-like" evidence="2">
    <location>
        <begin position="165"/>
        <end position="419"/>
    </location>
</feature>
<dbReference type="EMBL" id="HG937694">
    <property type="protein sequence ID" value="CDP38733.1"/>
    <property type="molecule type" value="Genomic_DNA"/>
</dbReference>
<dbReference type="PANTHER" id="PTHR43173">
    <property type="entry name" value="ABC1 FAMILY PROTEIN"/>
    <property type="match status" value="1"/>
</dbReference>
<protein>
    <submittedName>
        <fullName evidence="3">ARAD1D41250p</fullName>
    </submittedName>
</protein>
<reference evidence="3" key="2">
    <citation type="submission" date="2014-06" db="EMBL/GenBank/DDBJ databases">
        <title>The complete genome of Blastobotrys (Arxula) adeninivorans LS3 - a yeast of biotechnological interest.</title>
        <authorList>
            <person name="Kunze G."/>
            <person name="Gaillardin C."/>
            <person name="Czernicka M."/>
            <person name="Durrens P."/>
            <person name="Martin T."/>
            <person name="Boer E."/>
            <person name="Gabaldon T."/>
            <person name="Cruz J."/>
            <person name="Talla E."/>
            <person name="Marck C."/>
            <person name="Goffeau A."/>
            <person name="Barbe V."/>
            <person name="Baret P."/>
            <person name="Baronian K."/>
            <person name="Beier S."/>
            <person name="Bleykasten C."/>
            <person name="Bode R."/>
            <person name="Casaregola S."/>
            <person name="Despons L."/>
            <person name="Fairhead C."/>
            <person name="Giersberg M."/>
            <person name="Gierski P."/>
            <person name="Hahnel U."/>
            <person name="Hartmann A."/>
            <person name="Jankowska D."/>
            <person name="Jubin C."/>
            <person name="Jung P."/>
            <person name="Lafontaine I."/>
            <person name="Leh-Louis V."/>
            <person name="Lemaire M."/>
            <person name="Marcet-Houben M."/>
            <person name="Mascher M."/>
            <person name="Morel G."/>
            <person name="Richard G.-F."/>
            <person name="Riechen J."/>
            <person name="Sacerdot C."/>
            <person name="Sarkar A."/>
            <person name="Savel G."/>
            <person name="Schacherer J."/>
            <person name="Sherman D."/>
            <person name="Straub M.-L."/>
            <person name="Stein N."/>
            <person name="Thierry A."/>
            <person name="Trautwein-Schult A."/>
            <person name="Westhof E."/>
            <person name="Worch S."/>
            <person name="Dujon B."/>
            <person name="Souciet J.-L."/>
            <person name="Wincker P."/>
            <person name="Scholz U."/>
            <person name="Neuveglise N."/>
        </authorList>
    </citation>
    <scope>NUCLEOTIDE SEQUENCE</scope>
    <source>
        <strain evidence="3">LS3</strain>
    </source>
</reference>
<dbReference type="PhylomeDB" id="A0A060TCS5"/>
<proteinExistence type="inferred from homology"/>
<dbReference type="GO" id="GO:0005743">
    <property type="term" value="C:mitochondrial inner membrane"/>
    <property type="evidence" value="ECO:0007669"/>
    <property type="project" value="TreeGrafter"/>
</dbReference>
<evidence type="ECO:0000256" key="1">
    <source>
        <dbReference type="ARBA" id="ARBA00009670"/>
    </source>
</evidence>
<dbReference type="AlphaFoldDB" id="A0A060TCS5"/>
<organism evidence="3">
    <name type="scientific">Blastobotrys adeninivorans</name>
    <name type="common">Yeast</name>
    <name type="synonym">Arxula adeninivorans</name>
    <dbReference type="NCBI Taxonomy" id="409370"/>
    <lineage>
        <taxon>Eukaryota</taxon>
        <taxon>Fungi</taxon>
        <taxon>Dikarya</taxon>
        <taxon>Ascomycota</taxon>
        <taxon>Saccharomycotina</taxon>
        <taxon>Dipodascomycetes</taxon>
        <taxon>Dipodascales</taxon>
        <taxon>Trichomonascaceae</taxon>
        <taxon>Blastobotrys</taxon>
    </lineage>
</organism>
<comment type="similarity">
    <text evidence="1">Belongs to the protein kinase superfamily. ADCK protein kinase family.</text>
</comment>
<dbReference type="GO" id="GO:0055088">
    <property type="term" value="P:lipid homeostasis"/>
    <property type="evidence" value="ECO:0007669"/>
    <property type="project" value="TreeGrafter"/>
</dbReference>
<reference evidence="3" key="1">
    <citation type="submission" date="2014-02" db="EMBL/GenBank/DDBJ databases">
        <authorList>
            <person name="Genoscope - CEA"/>
        </authorList>
    </citation>
    <scope>NUCLEOTIDE SEQUENCE</scope>
    <source>
        <strain evidence="3">LS3</strain>
    </source>
</reference>
<dbReference type="SUPFAM" id="SSF56112">
    <property type="entry name" value="Protein kinase-like (PK-like)"/>
    <property type="match status" value="1"/>
</dbReference>
<dbReference type="InterPro" id="IPR011009">
    <property type="entry name" value="Kinase-like_dom_sf"/>
</dbReference>
<dbReference type="Pfam" id="PF03109">
    <property type="entry name" value="ABC1"/>
    <property type="match status" value="1"/>
</dbReference>
<accession>A0A060TCS5</accession>
<gene>
    <name evidence="3" type="ORF">GNLVRS02_ARAD1D41250g</name>
</gene>
<dbReference type="InterPro" id="IPR051130">
    <property type="entry name" value="Mito_struct-func_regulator"/>
</dbReference>
<dbReference type="InterPro" id="IPR004147">
    <property type="entry name" value="ABC1_dom"/>
</dbReference>
<evidence type="ECO:0000259" key="2">
    <source>
        <dbReference type="Pfam" id="PF03109"/>
    </source>
</evidence>
<dbReference type="PANTHER" id="PTHR43173:SF19">
    <property type="entry name" value="AARF DOMAIN-CONTAINING PROTEIN KINASE 1"/>
    <property type="match status" value="1"/>
</dbReference>
<dbReference type="CDD" id="cd13969">
    <property type="entry name" value="ADCK1-like"/>
    <property type="match status" value="1"/>
</dbReference>
<dbReference type="InterPro" id="IPR045307">
    <property type="entry name" value="ADCK1_dom"/>
</dbReference>
<dbReference type="GO" id="GO:0007005">
    <property type="term" value="P:mitochondrion organization"/>
    <property type="evidence" value="ECO:0007669"/>
    <property type="project" value="TreeGrafter"/>
</dbReference>
<evidence type="ECO:0000313" key="3">
    <source>
        <dbReference type="EMBL" id="CDP38733.1"/>
    </source>
</evidence>